<feature type="compositionally biased region" description="Basic and acidic residues" evidence="1">
    <location>
        <begin position="125"/>
        <end position="136"/>
    </location>
</feature>
<organism evidence="2 3">
    <name type="scientific">Vespula pensylvanica</name>
    <name type="common">Western yellow jacket</name>
    <name type="synonym">Wasp</name>
    <dbReference type="NCBI Taxonomy" id="30213"/>
    <lineage>
        <taxon>Eukaryota</taxon>
        <taxon>Metazoa</taxon>
        <taxon>Ecdysozoa</taxon>
        <taxon>Arthropoda</taxon>
        <taxon>Hexapoda</taxon>
        <taxon>Insecta</taxon>
        <taxon>Pterygota</taxon>
        <taxon>Neoptera</taxon>
        <taxon>Endopterygota</taxon>
        <taxon>Hymenoptera</taxon>
        <taxon>Apocrita</taxon>
        <taxon>Aculeata</taxon>
        <taxon>Vespoidea</taxon>
        <taxon>Vespidae</taxon>
        <taxon>Vespinae</taxon>
        <taxon>Vespula</taxon>
    </lineage>
</organism>
<feature type="region of interest" description="Disordered" evidence="1">
    <location>
        <begin position="32"/>
        <end position="104"/>
    </location>
</feature>
<comment type="caution">
    <text evidence="2">The sequence shown here is derived from an EMBL/GenBank/DDBJ whole genome shotgun (WGS) entry which is preliminary data.</text>
</comment>
<accession>A0A834UGW8</accession>
<feature type="compositionally biased region" description="Polar residues" evidence="1">
    <location>
        <begin position="77"/>
        <end position="89"/>
    </location>
</feature>
<protein>
    <submittedName>
        <fullName evidence="2">Uncharacterized protein</fullName>
    </submittedName>
</protein>
<dbReference type="EMBL" id="JACSDY010000001">
    <property type="protein sequence ID" value="KAF7439176.1"/>
    <property type="molecule type" value="Genomic_DNA"/>
</dbReference>
<reference evidence="2" key="1">
    <citation type="journal article" date="2020" name="G3 (Bethesda)">
        <title>High-Quality Assemblies for Three Invasive Social Wasps from the &lt;i&gt;Vespula&lt;/i&gt; Genus.</title>
        <authorList>
            <person name="Harrop T.W.R."/>
            <person name="Guhlin J."/>
            <person name="McLaughlin G.M."/>
            <person name="Permina E."/>
            <person name="Stockwell P."/>
            <person name="Gilligan J."/>
            <person name="Le Lec M.F."/>
            <person name="Gruber M.A.M."/>
            <person name="Quinn O."/>
            <person name="Lovegrove M."/>
            <person name="Duncan E.J."/>
            <person name="Remnant E.J."/>
            <person name="Van Eeckhoven J."/>
            <person name="Graham B."/>
            <person name="Knapp R.A."/>
            <person name="Langford K.W."/>
            <person name="Kronenberg Z."/>
            <person name="Press M.O."/>
            <person name="Eacker S.M."/>
            <person name="Wilson-Rankin E.E."/>
            <person name="Purcell J."/>
            <person name="Lester P.J."/>
            <person name="Dearden P.K."/>
        </authorList>
    </citation>
    <scope>NUCLEOTIDE SEQUENCE</scope>
    <source>
        <strain evidence="2">Volc-1</strain>
    </source>
</reference>
<keyword evidence="3" id="KW-1185">Reference proteome</keyword>
<sequence length="154" mass="17905">MVVMRGCWFVGRWMKDCAGKVSFRKGWDITLLKEEEEEEEEGEEGEREEEEEEEEEARAREDPHRERTTLDRLGSRASIQKSTFPTVSSFERREDDEETRSRRNVEIETIMSRIEVSESITVEGYKADKSSVKKESSSLANSRKPFGNVSSDEK</sequence>
<feature type="region of interest" description="Disordered" evidence="1">
    <location>
        <begin position="125"/>
        <end position="154"/>
    </location>
</feature>
<feature type="compositionally biased region" description="Acidic residues" evidence="1">
    <location>
        <begin position="34"/>
        <end position="56"/>
    </location>
</feature>
<name>A0A834UGW8_VESPE</name>
<evidence type="ECO:0000313" key="2">
    <source>
        <dbReference type="EMBL" id="KAF7439176.1"/>
    </source>
</evidence>
<evidence type="ECO:0000256" key="1">
    <source>
        <dbReference type="SAM" id="MobiDB-lite"/>
    </source>
</evidence>
<dbReference type="Proteomes" id="UP000600918">
    <property type="component" value="Unassembled WGS sequence"/>
</dbReference>
<feature type="compositionally biased region" description="Basic and acidic residues" evidence="1">
    <location>
        <begin position="57"/>
        <end position="74"/>
    </location>
</feature>
<proteinExistence type="predicted"/>
<dbReference type="AlphaFoldDB" id="A0A834UGW8"/>
<evidence type="ECO:0000313" key="3">
    <source>
        <dbReference type="Proteomes" id="UP000600918"/>
    </source>
</evidence>
<gene>
    <name evidence="2" type="ORF">H0235_001567</name>
</gene>